<sequence length="190" mass="22304">MASSRSHPPVGNSSILKTIQEIEADASRLNKDMEEAVMMNEAAAEADKLEASVEDAMKNPWSLLDPEQLEGLDELRRERTGSQEHLNEEMRLLNLSFDLFKAKKMKKYQEEMARAVQRKAKMDKIRAETVQLQARINELKEMRSEIEKQKNTPERQRLRSRINRQWEMGSDNRKERMHLIEGWVLNYQGY</sequence>
<organism evidence="2 3">
    <name type="scientific">Pholiota conissans</name>
    <dbReference type="NCBI Taxonomy" id="109636"/>
    <lineage>
        <taxon>Eukaryota</taxon>
        <taxon>Fungi</taxon>
        <taxon>Dikarya</taxon>
        <taxon>Basidiomycota</taxon>
        <taxon>Agaricomycotina</taxon>
        <taxon>Agaricomycetes</taxon>
        <taxon>Agaricomycetidae</taxon>
        <taxon>Agaricales</taxon>
        <taxon>Agaricineae</taxon>
        <taxon>Strophariaceae</taxon>
        <taxon>Pholiota</taxon>
    </lineage>
</organism>
<evidence type="ECO:0000256" key="1">
    <source>
        <dbReference type="SAM" id="Coils"/>
    </source>
</evidence>
<feature type="coiled-coil region" evidence="1">
    <location>
        <begin position="105"/>
        <end position="152"/>
    </location>
</feature>
<protein>
    <submittedName>
        <fullName evidence="2">Uncharacterized protein</fullName>
    </submittedName>
</protein>
<keyword evidence="1" id="KW-0175">Coiled coil</keyword>
<reference evidence="2" key="1">
    <citation type="submission" date="2020-11" db="EMBL/GenBank/DDBJ databases">
        <authorList>
            <consortium name="DOE Joint Genome Institute"/>
            <person name="Ahrendt S."/>
            <person name="Riley R."/>
            <person name="Andreopoulos W."/>
            <person name="Labutti K."/>
            <person name="Pangilinan J."/>
            <person name="Ruiz-Duenas F.J."/>
            <person name="Barrasa J.M."/>
            <person name="Sanchez-Garcia M."/>
            <person name="Camarero S."/>
            <person name="Miyauchi S."/>
            <person name="Serrano A."/>
            <person name="Linde D."/>
            <person name="Babiker R."/>
            <person name="Drula E."/>
            <person name="Ayuso-Fernandez I."/>
            <person name="Pacheco R."/>
            <person name="Padilla G."/>
            <person name="Ferreira P."/>
            <person name="Barriuso J."/>
            <person name="Kellner H."/>
            <person name="Castanera R."/>
            <person name="Alfaro M."/>
            <person name="Ramirez L."/>
            <person name="Pisabarro A.G."/>
            <person name="Kuo A."/>
            <person name="Tritt A."/>
            <person name="Lipzen A."/>
            <person name="He G."/>
            <person name="Yan M."/>
            <person name="Ng V."/>
            <person name="Cullen D."/>
            <person name="Martin F."/>
            <person name="Rosso M.-N."/>
            <person name="Henrissat B."/>
            <person name="Hibbett D."/>
            <person name="Martinez A.T."/>
            <person name="Grigoriev I.V."/>
        </authorList>
    </citation>
    <scope>NUCLEOTIDE SEQUENCE</scope>
    <source>
        <strain evidence="2">CIRM-BRFM 674</strain>
    </source>
</reference>
<comment type="caution">
    <text evidence="2">The sequence shown here is derived from an EMBL/GenBank/DDBJ whole genome shotgun (WGS) entry which is preliminary data.</text>
</comment>
<evidence type="ECO:0000313" key="3">
    <source>
        <dbReference type="Proteomes" id="UP000807469"/>
    </source>
</evidence>
<proteinExistence type="predicted"/>
<name>A0A9P5YMY1_9AGAR</name>
<accession>A0A9P5YMY1</accession>
<dbReference type="Proteomes" id="UP000807469">
    <property type="component" value="Unassembled WGS sequence"/>
</dbReference>
<dbReference type="AlphaFoldDB" id="A0A9P5YMY1"/>
<dbReference type="EMBL" id="MU155504">
    <property type="protein sequence ID" value="KAF9472728.1"/>
    <property type="molecule type" value="Genomic_DNA"/>
</dbReference>
<keyword evidence="3" id="KW-1185">Reference proteome</keyword>
<feature type="coiled-coil region" evidence="1">
    <location>
        <begin position="19"/>
        <end position="59"/>
    </location>
</feature>
<evidence type="ECO:0000313" key="2">
    <source>
        <dbReference type="EMBL" id="KAF9472728.1"/>
    </source>
</evidence>
<gene>
    <name evidence="2" type="ORF">BDN70DRAFT_886638</name>
</gene>